<dbReference type="NCBIfam" id="TIGR02532">
    <property type="entry name" value="IV_pilin_GFxxxE"/>
    <property type="match status" value="1"/>
</dbReference>
<evidence type="ECO:0000256" key="4">
    <source>
        <dbReference type="ARBA" id="ARBA00022519"/>
    </source>
</evidence>
<gene>
    <name evidence="9" type="ORF">F0U83_03490</name>
</gene>
<dbReference type="GO" id="GO:0005886">
    <property type="term" value="C:plasma membrane"/>
    <property type="evidence" value="ECO:0007669"/>
    <property type="project" value="UniProtKB-SubCell"/>
</dbReference>
<keyword evidence="4" id="KW-0997">Cell inner membrane</keyword>
<keyword evidence="2" id="KW-1003">Cell membrane</keyword>
<dbReference type="InterPro" id="IPR051621">
    <property type="entry name" value="T2SS_protein_J"/>
</dbReference>
<evidence type="ECO:0000313" key="10">
    <source>
        <dbReference type="Proteomes" id="UP000324760"/>
    </source>
</evidence>
<organism evidence="9 10">
    <name type="scientific">Neptunomonas concharum</name>
    <dbReference type="NCBI Taxonomy" id="1031538"/>
    <lineage>
        <taxon>Bacteria</taxon>
        <taxon>Pseudomonadati</taxon>
        <taxon>Pseudomonadota</taxon>
        <taxon>Gammaproteobacteria</taxon>
        <taxon>Oceanospirillales</taxon>
        <taxon>Oceanospirillaceae</taxon>
        <taxon>Neptunomonas</taxon>
    </lineage>
</organism>
<dbReference type="RefSeq" id="WP_138986544.1">
    <property type="nucleotide sequence ID" value="NZ_CP043869.1"/>
</dbReference>
<comment type="subcellular location">
    <subcellularLocation>
        <location evidence="1">Cell inner membrane</location>
        <topology evidence="1">Single-pass membrane protein</topology>
    </subcellularLocation>
</comment>
<proteinExistence type="predicted"/>
<dbReference type="SUPFAM" id="SSF54523">
    <property type="entry name" value="Pili subunits"/>
    <property type="match status" value="1"/>
</dbReference>
<keyword evidence="5 8" id="KW-0812">Transmembrane</keyword>
<sequence length="204" mass="22849">MIAKKSQSGFTMVEMIIALVILSMIMLATLTALRTFAQTQSKIEEVTARLNTTRQVTDFLRRTIGQAMPIPFAPTKGNHESSYGTYFIGEQTSLIWVAPMNFGLDAGSSFVFRLSQEDSHLWLQFAPFLDPVTEPDWDGLIKHELLADVTVFEIGFLGGRDSEWLTQWPLSQTSPALVKLTVSSAERFLPEIVVRLDDGQLHAR</sequence>
<evidence type="ECO:0000256" key="7">
    <source>
        <dbReference type="ARBA" id="ARBA00023136"/>
    </source>
</evidence>
<name>A0A5P1R880_9GAMM</name>
<evidence type="ECO:0000256" key="6">
    <source>
        <dbReference type="ARBA" id="ARBA00022989"/>
    </source>
</evidence>
<reference evidence="9 10" key="1">
    <citation type="journal article" date="2019" name="Biochem. Eng. J.">
        <title>Metabolic engineering of the marine bacteria Neptunomonas concharum for the production of acetoin and meso-2,3-butanediol from acetate.</title>
        <authorList>
            <person name="Li W."/>
            <person name="Pu N."/>
            <person name="Liu C.-X."/>
            <person name="Yuan Q.-P."/>
            <person name="Li Z.-J."/>
        </authorList>
    </citation>
    <scope>NUCLEOTIDE SEQUENCE [LARGE SCALE GENOMIC DNA]</scope>
    <source>
        <strain evidence="9 10">JCM17730</strain>
    </source>
</reference>
<dbReference type="Proteomes" id="UP000324760">
    <property type="component" value="Chromosome"/>
</dbReference>
<evidence type="ECO:0000313" key="9">
    <source>
        <dbReference type="EMBL" id="QEQ95840.1"/>
    </source>
</evidence>
<evidence type="ECO:0000256" key="1">
    <source>
        <dbReference type="ARBA" id="ARBA00004377"/>
    </source>
</evidence>
<dbReference type="PANTHER" id="PTHR39583:SF2">
    <property type="entry name" value="TYPE II SECRETION SYSTEM PROTEIN J"/>
    <property type="match status" value="1"/>
</dbReference>
<evidence type="ECO:0000256" key="5">
    <source>
        <dbReference type="ARBA" id="ARBA00022692"/>
    </source>
</evidence>
<dbReference type="EMBL" id="CP043869">
    <property type="protein sequence ID" value="QEQ95840.1"/>
    <property type="molecule type" value="Genomic_DNA"/>
</dbReference>
<evidence type="ECO:0000256" key="3">
    <source>
        <dbReference type="ARBA" id="ARBA00022481"/>
    </source>
</evidence>
<dbReference type="OrthoDB" id="5801210at2"/>
<feature type="transmembrane region" description="Helical" evidence="8">
    <location>
        <begin position="12"/>
        <end position="33"/>
    </location>
</feature>
<keyword evidence="7 8" id="KW-0472">Membrane</keyword>
<dbReference type="KEGG" id="ncu:F0U83_03490"/>
<dbReference type="InterPro" id="IPR045584">
    <property type="entry name" value="Pilin-like"/>
</dbReference>
<dbReference type="Pfam" id="PF07963">
    <property type="entry name" value="N_methyl"/>
    <property type="match status" value="1"/>
</dbReference>
<dbReference type="InterPro" id="IPR012902">
    <property type="entry name" value="N_methyl_site"/>
</dbReference>
<dbReference type="PANTHER" id="PTHR39583">
    <property type="entry name" value="TYPE II SECRETION SYSTEM PROTEIN J-RELATED"/>
    <property type="match status" value="1"/>
</dbReference>
<protein>
    <submittedName>
        <fullName evidence="9">Prepilin-type N-terminal cleavage/methylation domain-containing protein</fullName>
    </submittedName>
</protein>
<keyword evidence="3" id="KW-0488">Methylation</keyword>
<dbReference type="AlphaFoldDB" id="A0A5P1R880"/>
<accession>A0A5P1R880</accession>
<keyword evidence="6 8" id="KW-1133">Transmembrane helix</keyword>
<evidence type="ECO:0000256" key="2">
    <source>
        <dbReference type="ARBA" id="ARBA00022475"/>
    </source>
</evidence>
<evidence type="ECO:0000256" key="8">
    <source>
        <dbReference type="SAM" id="Phobius"/>
    </source>
</evidence>
<keyword evidence="10" id="KW-1185">Reference proteome</keyword>